<feature type="compositionally biased region" description="Polar residues" evidence="1">
    <location>
        <begin position="11"/>
        <end position="32"/>
    </location>
</feature>
<feature type="compositionally biased region" description="Basic and acidic residues" evidence="1">
    <location>
        <begin position="1"/>
        <end position="10"/>
    </location>
</feature>
<dbReference type="AlphaFoldDB" id="A0A0H2REN8"/>
<dbReference type="EMBL" id="KQ086030">
    <property type="protein sequence ID" value="KLO10294.1"/>
    <property type="molecule type" value="Genomic_DNA"/>
</dbReference>
<dbReference type="OrthoDB" id="3322113at2759"/>
<evidence type="ECO:0000256" key="1">
    <source>
        <dbReference type="SAM" id="MobiDB-lite"/>
    </source>
</evidence>
<sequence length="362" mass="41289">MEAHKDDLKNHASTLTETNIKTSIEPPMTSSIPVDDNHTTPKVSRPSGIDDGNSETASVYSYFSTWSTNYTMSNLPGPGRILGNLFSAAGSTLERNFGRFVMKSRMKAYRRAVKALTKLPFWRVGEMTPGERQETCKLLLYYAQSEDANIQTSAFRLIILCVVRWPPFREDFQSYCKAQGEDIESVTHSWTTTSNSFSAEWNYICQVASLCFRSNPVMDYVASRNLKYRSSDFTCVEELFTCCRDIFEAALALELVGWLWNGEGLEEFLMSDRDRGRVTLRFAFSIRTRFDMAVSGCSGLSSNDVWFDNVVRIFIQEMWNSGEALTSSKECETLVEDPDRLAAWSELYMIYIRPYKVLLGRN</sequence>
<keyword evidence="3" id="KW-1185">Reference proteome</keyword>
<organism evidence="2 3">
    <name type="scientific">Schizopora paradoxa</name>
    <dbReference type="NCBI Taxonomy" id="27342"/>
    <lineage>
        <taxon>Eukaryota</taxon>
        <taxon>Fungi</taxon>
        <taxon>Dikarya</taxon>
        <taxon>Basidiomycota</taxon>
        <taxon>Agaricomycotina</taxon>
        <taxon>Agaricomycetes</taxon>
        <taxon>Hymenochaetales</taxon>
        <taxon>Schizoporaceae</taxon>
        <taxon>Schizopora</taxon>
    </lineage>
</organism>
<accession>A0A0H2REN8</accession>
<dbReference type="Proteomes" id="UP000053477">
    <property type="component" value="Unassembled WGS sequence"/>
</dbReference>
<evidence type="ECO:0000313" key="2">
    <source>
        <dbReference type="EMBL" id="KLO10294.1"/>
    </source>
</evidence>
<protein>
    <submittedName>
        <fullName evidence="2">Uncharacterized protein</fullName>
    </submittedName>
</protein>
<feature type="region of interest" description="Disordered" evidence="1">
    <location>
        <begin position="1"/>
        <end position="52"/>
    </location>
</feature>
<dbReference type="InParanoid" id="A0A0H2REN8"/>
<evidence type="ECO:0000313" key="3">
    <source>
        <dbReference type="Proteomes" id="UP000053477"/>
    </source>
</evidence>
<proteinExistence type="predicted"/>
<name>A0A0H2REN8_9AGAM</name>
<gene>
    <name evidence="2" type="ORF">SCHPADRAFT_525645</name>
</gene>
<reference evidence="2 3" key="1">
    <citation type="submission" date="2015-04" db="EMBL/GenBank/DDBJ databases">
        <title>Complete genome sequence of Schizopora paradoxa KUC8140, a cosmopolitan wood degrader in East Asia.</title>
        <authorList>
            <consortium name="DOE Joint Genome Institute"/>
            <person name="Min B."/>
            <person name="Park H."/>
            <person name="Jang Y."/>
            <person name="Kim J.-J."/>
            <person name="Kim K.H."/>
            <person name="Pangilinan J."/>
            <person name="Lipzen A."/>
            <person name="Riley R."/>
            <person name="Grigoriev I.V."/>
            <person name="Spatafora J.W."/>
            <person name="Choi I.-G."/>
        </authorList>
    </citation>
    <scope>NUCLEOTIDE SEQUENCE [LARGE SCALE GENOMIC DNA]</scope>
    <source>
        <strain evidence="2 3">KUC8140</strain>
    </source>
</reference>